<evidence type="ECO:0000259" key="1">
    <source>
        <dbReference type="PROSITE" id="PS50181"/>
    </source>
</evidence>
<dbReference type="PANTHER" id="PTHR44259">
    <property type="entry name" value="OS07G0183000 PROTEIN-RELATED"/>
    <property type="match status" value="1"/>
</dbReference>
<protein>
    <recommendedName>
        <fullName evidence="1">F-box domain-containing protein</fullName>
    </recommendedName>
</protein>
<dbReference type="EMBL" id="JBJUIK010000010">
    <property type="protein sequence ID" value="KAL3516142.1"/>
    <property type="molecule type" value="Genomic_DNA"/>
</dbReference>
<dbReference type="PANTHER" id="PTHR44259:SF114">
    <property type="entry name" value="OS06G0707300 PROTEIN"/>
    <property type="match status" value="1"/>
</dbReference>
<evidence type="ECO:0000313" key="3">
    <source>
        <dbReference type="Proteomes" id="UP001630127"/>
    </source>
</evidence>
<dbReference type="InterPro" id="IPR036047">
    <property type="entry name" value="F-box-like_dom_sf"/>
</dbReference>
<sequence>MANEESQNPENNRSWANLPVEILRVIRNKLQSSTLIRFRAVCKRWSQTGNEKRRISNLPWPIVNTCKRRLTEKLPRFIMKHEFYDPHEGKTHQTYFEIPESSSYLAYNSDLQYNSRVLASKKGWVLVEEESPVSRIINLYNPFVNDVIPLPGTFCHEVDAANFSGSPTSPDCVFFMSFHCNRGRTHIGTYRFADEDWIWSTYAVPVLGREDDVDKVVIKSMVYNEGEAMLYFVFQDGTLGSFDFLEKKWNIFWGTEFDHPIESVHLVEAKGEILLATCIVNQEEDNRTRRGIKYDCHWNVYWFDRSCWSWVSQWLEGWTLFVSDASFLLPTSEVGEDLDGCVCYFFRNMYWRIYSLRDEWYILPESLGWNAVEGSVIEESSKAEVGRKYLWIEPPYTES</sequence>
<dbReference type="Pfam" id="PF00646">
    <property type="entry name" value="F-box"/>
    <property type="match status" value="1"/>
</dbReference>
<dbReference type="SUPFAM" id="SSF81383">
    <property type="entry name" value="F-box domain"/>
    <property type="match status" value="1"/>
</dbReference>
<comment type="caution">
    <text evidence="2">The sequence shown here is derived from an EMBL/GenBank/DDBJ whole genome shotgun (WGS) entry which is preliminary data.</text>
</comment>
<reference evidence="2 3" key="1">
    <citation type="submission" date="2024-11" db="EMBL/GenBank/DDBJ databases">
        <title>A near-complete genome assembly of Cinchona calisaya.</title>
        <authorList>
            <person name="Lian D.C."/>
            <person name="Zhao X.W."/>
            <person name="Wei L."/>
        </authorList>
    </citation>
    <scope>NUCLEOTIDE SEQUENCE [LARGE SCALE GENOMIC DNA]</scope>
    <source>
        <tissue evidence="2">Nenye</tissue>
    </source>
</reference>
<dbReference type="Proteomes" id="UP001630127">
    <property type="component" value="Unassembled WGS sequence"/>
</dbReference>
<dbReference type="PROSITE" id="PS50181">
    <property type="entry name" value="FBOX"/>
    <property type="match status" value="1"/>
</dbReference>
<organism evidence="2 3">
    <name type="scientific">Cinchona calisaya</name>
    <dbReference type="NCBI Taxonomy" id="153742"/>
    <lineage>
        <taxon>Eukaryota</taxon>
        <taxon>Viridiplantae</taxon>
        <taxon>Streptophyta</taxon>
        <taxon>Embryophyta</taxon>
        <taxon>Tracheophyta</taxon>
        <taxon>Spermatophyta</taxon>
        <taxon>Magnoliopsida</taxon>
        <taxon>eudicotyledons</taxon>
        <taxon>Gunneridae</taxon>
        <taxon>Pentapetalae</taxon>
        <taxon>asterids</taxon>
        <taxon>lamiids</taxon>
        <taxon>Gentianales</taxon>
        <taxon>Rubiaceae</taxon>
        <taxon>Cinchonoideae</taxon>
        <taxon>Cinchoneae</taxon>
        <taxon>Cinchona</taxon>
    </lineage>
</organism>
<dbReference type="InterPro" id="IPR050942">
    <property type="entry name" value="F-box_BR-signaling"/>
</dbReference>
<name>A0ABD2ZCQ9_9GENT</name>
<dbReference type="Pfam" id="PF03478">
    <property type="entry name" value="Beta-prop_KIB1-4"/>
    <property type="match status" value="1"/>
</dbReference>
<gene>
    <name evidence="2" type="ORF">ACH5RR_023044</name>
</gene>
<feature type="domain" description="F-box" evidence="1">
    <location>
        <begin position="12"/>
        <end position="58"/>
    </location>
</feature>
<dbReference type="AlphaFoldDB" id="A0ABD2ZCQ9"/>
<keyword evidence="3" id="KW-1185">Reference proteome</keyword>
<accession>A0ABD2ZCQ9</accession>
<evidence type="ECO:0000313" key="2">
    <source>
        <dbReference type="EMBL" id="KAL3516142.1"/>
    </source>
</evidence>
<dbReference type="InterPro" id="IPR005174">
    <property type="entry name" value="KIB1-4_b-propeller"/>
</dbReference>
<dbReference type="Gene3D" id="1.20.1280.50">
    <property type="match status" value="1"/>
</dbReference>
<dbReference type="InterPro" id="IPR001810">
    <property type="entry name" value="F-box_dom"/>
</dbReference>
<proteinExistence type="predicted"/>